<dbReference type="InterPro" id="IPR023753">
    <property type="entry name" value="FAD/NAD-binding_dom"/>
</dbReference>
<dbReference type="GO" id="GO:0003955">
    <property type="term" value="F:NAD(P)H dehydrogenase (quinone) activity"/>
    <property type="evidence" value="ECO:0007669"/>
    <property type="project" value="TreeGrafter"/>
</dbReference>
<gene>
    <name evidence="6" type="ORF">SAMN05216186_11315</name>
</gene>
<comment type="cofactor">
    <cofactor evidence="1">
        <name>FAD</name>
        <dbReference type="ChEBI" id="CHEBI:57692"/>
    </cofactor>
</comment>
<evidence type="ECO:0000256" key="1">
    <source>
        <dbReference type="ARBA" id="ARBA00001974"/>
    </source>
</evidence>
<evidence type="ECO:0000256" key="3">
    <source>
        <dbReference type="ARBA" id="ARBA00022827"/>
    </source>
</evidence>
<dbReference type="STRING" id="137658.SAMN05216186_11315"/>
<dbReference type="RefSeq" id="WP_084339291.1">
    <property type="nucleotide sequence ID" value="NZ_FNFD01000013.1"/>
</dbReference>
<dbReference type="Pfam" id="PF07992">
    <property type="entry name" value="Pyr_redox_2"/>
    <property type="match status" value="1"/>
</dbReference>
<dbReference type="Gene3D" id="3.50.50.100">
    <property type="match status" value="1"/>
</dbReference>
<keyword evidence="4" id="KW-0560">Oxidoreductase</keyword>
<protein>
    <submittedName>
        <fullName evidence="6">NADH dehydrogenase, FAD-containing subunit</fullName>
    </submittedName>
</protein>
<keyword evidence="7" id="KW-1185">Reference proteome</keyword>
<evidence type="ECO:0000256" key="4">
    <source>
        <dbReference type="ARBA" id="ARBA00023002"/>
    </source>
</evidence>
<name>A0A1G9GFU1_9PSED</name>
<evidence type="ECO:0000313" key="6">
    <source>
        <dbReference type="EMBL" id="SDK99540.1"/>
    </source>
</evidence>
<dbReference type="PANTHER" id="PTHR42913:SF9">
    <property type="entry name" value="SLR1591 PROTEIN"/>
    <property type="match status" value="1"/>
</dbReference>
<evidence type="ECO:0000259" key="5">
    <source>
        <dbReference type="Pfam" id="PF07992"/>
    </source>
</evidence>
<reference evidence="6 7" key="1">
    <citation type="submission" date="2016-10" db="EMBL/GenBank/DDBJ databases">
        <authorList>
            <person name="de Groot N.N."/>
        </authorList>
    </citation>
    <scope>NUCLEOTIDE SEQUENCE [LARGE SCALE GENOMIC DNA]</scope>
    <source>
        <strain evidence="6 7">JCM 21544</strain>
    </source>
</reference>
<dbReference type="Proteomes" id="UP000198706">
    <property type="component" value="Unassembled WGS sequence"/>
</dbReference>
<evidence type="ECO:0000313" key="7">
    <source>
        <dbReference type="Proteomes" id="UP000198706"/>
    </source>
</evidence>
<dbReference type="GO" id="GO:0019646">
    <property type="term" value="P:aerobic electron transport chain"/>
    <property type="evidence" value="ECO:0007669"/>
    <property type="project" value="TreeGrafter"/>
</dbReference>
<evidence type="ECO:0000256" key="2">
    <source>
        <dbReference type="ARBA" id="ARBA00022630"/>
    </source>
</evidence>
<accession>A0A1G9GFU1</accession>
<keyword evidence="2" id="KW-0285">Flavoprotein</keyword>
<proteinExistence type="predicted"/>
<dbReference type="EMBL" id="FNFD01000013">
    <property type="protein sequence ID" value="SDK99540.1"/>
    <property type="molecule type" value="Genomic_DNA"/>
</dbReference>
<sequence length="359" mass="38272">MSLYDLLLVGAGHAHLGVLRRWATGVTPPGRIGLLSATPDAWYSGMLPGLLAGRYRAEDCRIPLEPLCRAAEVELLIGEVHALAADERAVQVVDGPTLGASWLSLNVGAGVAAPPRRGDAMEVLAVKPFADFLAGWERWRAEPQRLAILGGGAAAVELALALADQVPGLALFCADALLANLAPGLRLRALGHLRARRVQVREHCPITSIDDEWLLSGEEPVWRGGRLLLASGAAALPWISRSGLECDSAGFARIAPTLQSLSHPQVYVVGDCASLPGARKSGVYAVRQGPVLAANLNAALCSGALRVYRPQRRSLALLATGDGGALLGWDDWSAGGRACGWWKDRLDRGFIRRHRFPER</sequence>
<dbReference type="PANTHER" id="PTHR42913">
    <property type="entry name" value="APOPTOSIS-INDUCING FACTOR 1"/>
    <property type="match status" value="1"/>
</dbReference>
<dbReference type="AlphaFoldDB" id="A0A1G9GFU1"/>
<dbReference type="SUPFAM" id="SSF51905">
    <property type="entry name" value="FAD/NAD(P)-binding domain"/>
    <property type="match status" value="2"/>
</dbReference>
<dbReference type="PRINTS" id="PR00368">
    <property type="entry name" value="FADPNR"/>
</dbReference>
<dbReference type="InterPro" id="IPR036188">
    <property type="entry name" value="FAD/NAD-bd_sf"/>
</dbReference>
<feature type="domain" description="FAD/NAD(P)-binding" evidence="5">
    <location>
        <begin position="4"/>
        <end position="289"/>
    </location>
</feature>
<keyword evidence="3" id="KW-0274">FAD</keyword>
<organism evidence="6 7">
    <name type="scientific">Pseudomonas indica</name>
    <dbReference type="NCBI Taxonomy" id="137658"/>
    <lineage>
        <taxon>Bacteria</taxon>
        <taxon>Pseudomonadati</taxon>
        <taxon>Pseudomonadota</taxon>
        <taxon>Gammaproteobacteria</taxon>
        <taxon>Pseudomonadales</taxon>
        <taxon>Pseudomonadaceae</taxon>
        <taxon>Pseudomonas</taxon>
    </lineage>
</organism>
<dbReference type="InterPro" id="IPR051169">
    <property type="entry name" value="NADH-Q_oxidoreductase"/>
</dbReference>